<organism evidence="1 2">
    <name type="scientific">Neofusicoccum parvum</name>
    <dbReference type="NCBI Taxonomy" id="310453"/>
    <lineage>
        <taxon>Eukaryota</taxon>
        <taxon>Fungi</taxon>
        <taxon>Dikarya</taxon>
        <taxon>Ascomycota</taxon>
        <taxon>Pezizomycotina</taxon>
        <taxon>Dothideomycetes</taxon>
        <taxon>Dothideomycetes incertae sedis</taxon>
        <taxon>Botryosphaeriales</taxon>
        <taxon>Botryosphaeriaceae</taxon>
        <taxon>Neofusicoccum</taxon>
    </lineage>
</organism>
<proteinExistence type="predicted"/>
<comment type="caution">
    <text evidence="1">The sequence shown here is derived from an EMBL/GenBank/DDBJ whole genome shotgun (WGS) entry which is preliminary data.</text>
</comment>
<reference evidence="1" key="1">
    <citation type="submission" date="2024-09" db="EMBL/GenBank/DDBJ databases">
        <title>Draft Genome Sequences of Neofusicoccum parvum.</title>
        <authorList>
            <person name="Ashida A."/>
            <person name="Camagna M."/>
            <person name="Tanaka A."/>
            <person name="Takemoto D."/>
        </authorList>
    </citation>
    <scope>NUCLEOTIDE SEQUENCE</scope>
    <source>
        <strain evidence="1">PPO83</strain>
    </source>
</reference>
<keyword evidence="2" id="KW-1185">Reference proteome</keyword>
<accession>A0ACB5SNQ4</accession>
<protein>
    <submittedName>
        <fullName evidence="1">Uncharacterized protein</fullName>
    </submittedName>
</protein>
<dbReference type="EMBL" id="BSXG01000161">
    <property type="protein sequence ID" value="GME50133.1"/>
    <property type="molecule type" value="Genomic_DNA"/>
</dbReference>
<evidence type="ECO:0000313" key="1">
    <source>
        <dbReference type="EMBL" id="GME50133.1"/>
    </source>
</evidence>
<name>A0ACB5SNQ4_9PEZI</name>
<gene>
    <name evidence="1" type="primary">g12679</name>
    <name evidence="1" type="ORF">NpPPO83_00012679</name>
</gene>
<sequence>MAASPGSISKPFDARKRSNSCAAPGMRSAAHVASWPGVDRSGPPQRHDACCRRAFADPPAATTAASPGFFLLSALAAALCGRAGFRGLARCVVAAAVAVVVARARVAVAVRQPHIGHGGGDVAAVAALPRARA</sequence>
<dbReference type="Proteomes" id="UP001165186">
    <property type="component" value="Unassembled WGS sequence"/>
</dbReference>
<evidence type="ECO:0000313" key="2">
    <source>
        <dbReference type="Proteomes" id="UP001165186"/>
    </source>
</evidence>